<reference evidence="7 10" key="1">
    <citation type="submission" date="2024-01" db="EMBL/GenBank/DDBJ databases">
        <title>Aequorivita flavus sp. nov., isolated from deep-sea sediment.</title>
        <authorList>
            <person name="Chen X."/>
        </authorList>
    </citation>
    <scope>NUCLEOTIDE SEQUENCE</scope>
    <source>
        <strain evidence="7">MCCC 1A16923</strain>
        <strain evidence="8 10">MCCC 1A16935</strain>
    </source>
</reference>
<sequence>MERTFNITWLILIGLTILSAVFANLDLANVALIILALSFLKFIGVAFFFMELKKANAFWKVLLVAFLGLLLVVVWAI</sequence>
<protein>
    <submittedName>
        <fullName evidence="7">Cytochrome C oxidase subunit IV family protein</fullName>
    </submittedName>
</protein>
<evidence type="ECO:0000256" key="5">
    <source>
        <dbReference type="ARBA" id="ARBA00023136"/>
    </source>
</evidence>
<dbReference type="InterPro" id="IPR005171">
    <property type="entry name" value="Cyt_c_oxidase_su4_prok"/>
</dbReference>
<feature type="transmembrane region" description="Helical" evidence="6">
    <location>
        <begin position="57"/>
        <end position="76"/>
    </location>
</feature>
<dbReference type="AlphaFoldDB" id="A0AB35YSH5"/>
<name>A0AB35YSH5_9FLAO</name>
<comment type="caution">
    <text evidence="7">The sequence shown here is derived from an EMBL/GenBank/DDBJ whole genome shotgun (WGS) entry which is preliminary data.</text>
</comment>
<dbReference type="GO" id="GO:0005886">
    <property type="term" value="C:plasma membrane"/>
    <property type="evidence" value="ECO:0007669"/>
    <property type="project" value="UniProtKB-SubCell"/>
</dbReference>
<feature type="transmembrane region" description="Helical" evidence="6">
    <location>
        <begin position="7"/>
        <end position="25"/>
    </location>
</feature>
<evidence type="ECO:0000313" key="8">
    <source>
        <dbReference type="EMBL" id="MEM0572097.1"/>
    </source>
</evidence>
<keyword evidence="2" id="KW-1003">Cell membrane</keyword>
<accession>A0AB35YSH5</accession>
<dbReference type="Proteomes" id="UP001390963">
    <property type="component" value="Unassembled WGS sequence"/>
</dbReference>
<feature type="transmembrane region" description="Helical" evidence="6">
    <location>
        <begin position="31"/>
        <end position="50"/>
    </location>
</feature>
<organism evidence="7 9">
    <name type="scientific">Aequorivita flava</name>
    <dbReference type="NCBI Taxonomy" id="3114371"/>
    <lineage>
        <taxon>Bacteria</taxon>
        <taxon>Pseudomonadati</taxon>
        <taxon>Bacteroidota</taxon>
        <taxon>Flavobacteriia</taxon>
        <taxon>Flavobacteriales</taxon>
        <taxon>Flavobacteriaceae</taxon>
        <taxon>Aequorivita</taxon>
    </lineage>
</organism>
<evidence type="ECO:0000313" key="7">
    <source>
        <dbReference type="EMBL" id="MEM0517162.1"/>
    </source>
</evidence>
<dbReference type="Pfam" id="PF03626">
    <property type="entry name" value="COX4_pro"/>
    <property type="match status" value="1"/>
</dbReference>
<evidence type="ECO:0000256" key="3">
    <source>
        <dbReference type="ARBA" id="ARBA00022692"/>
    </source>
</evidence>
<keyword evidence="10" id="KW-1185">Reference proteome</keyword>
<proteinExistence type="predicted"/>
<evidence type="ECO:0000256" key="4">
    <source>
        <dbReference type="ARBA" id="ARBA00022989"/>
    </source>
</evidence>
<evidence type="ECO:0000256" key="6">
    <source>
        <dbReference type="SAM" id="Phobius"/>
    </source>
</evidence>
<evidence type="ECO:0000313" key="9">
    <source>
        <dbReference type="Proteomes" id="UP001388259"/>
    </source>
</evidence>
<evidence type="ECO:0000256" key="2">
    <source>
        <dbReference type="ARBA" id="ARBA00022475"/>
    </source>
</evidence>
<keyword evidence="5 6" id="KW-0472">Membrane</keyword>
<comment type="subcellular location">
    <subcellularLocation>
        <location evidence="1">Cell membrane</location>
        <topology evidence="1">Multi-pass membrane protein</topology>
    </subcellularLocation>
</comment>
<dbReference type="RefSeq" id="WP_342686581.1">
    <property type="nucleotide sequence ID" value="NZ_JAZBJM010000001.1"/>
</dbReference>
<evidence type="ECO:0000256" key="1">
    <source>
        <dbReference type="ARBA" id="ARBA00004651"/>
    </source>
</evidence>
<evidence type="ECO:0000313" key="10">
    <source>
        <dbReference type="Proteomes" id="UP001390963"/>
    </source>
</evidence>
<gene>
    <name evidence="8" type="ORF">VZD24_01090</name>
    <name evidence="7" type="ORF">VZD85_02270</name>
</gene>
<dbReference type="EMBL" id="JAZBJM010000001">
    <property type="protein sequence ID" value="MEM0517162.1"/>
    <property type="molecule type" value="Genomic_DNA"/>
</dbReference>
<keyword evidence="3 6" id="KW-0812">Transmembrane</keyword>
<dbReference type="EMBL" id="JBANCF010000001">
    <property type="protein sequence ID" value="MEM0572097.1"/>
    <property type="molecule type" value="Genomic_DNA"/>
</dbReference>
<keyword evidence="4 6" id="KW-1133">Transmembrane helix</keyword>
<dbReference type="Proteomes" id="UP001388259">
    <property type="component" value="Unassembled WGS sequence"/>
</dbReference>